<evidence type="ECO:0000313" key="2">
    <source>
        <dbReference type="EMBL" id="NHC33990.1"/>
    </source>
</evidence>
<accession>A0A9X5I3I3</accession>
<protein>
    <submittedName>
        <fullName evidence="2">Uncharacterized protein</fullName>
    </submittedName>
</protein>
<dbReference type="EMBL" id="JTJC03000001">
    <property type="protein sequence ID" value="NHC33990.1"/>
    <property type="molecule type" value="Genomic_DNA"/>
</dbReference>
<name>A0A9X5I3I3_9CYAN</name>
<evidence type="ECO:0000256" key="1">
    <source>
        <dbReference type="SAM" id="MobiDB-lite"/>
    </source>
</evidence>
<reference evidence="2 3" key="1">
    <citation type="journal article" date="2015" name="Genome Announc.">
        <title>Draft Genome Sequence of the Terrestrial Cyanobacterium Scytonema millei VB511283, Isolated from Eastern India.</title>
        <authorList>
            <person name="Sen D."/>
            <person name="Chandrababunaidu M.M."/>
            <person name="Singh D."/>
            <person name="Sanghi N."/>
            <person name="Ghorai A."/>
            <person name="Mishra G.P."/>
            <person name="Madduluri M."/>
            <person name="Adhikary S.P."/>
            <person name="Tripathy S."/>
        </authorList>
    </citation>
    <scope>NUCLEOTIDE SEQUENCE [LARGE SCALE GENOMIC DNA]</scope>
    <source>
        <strain evidence="2 3">VB511283</strain>
    </source>
</reference>
<gene>
    <name evidence="2" type="ORF">QH73_0004810</name>
</gene>
<feature type="compositionally biased region" description="Basic and acidic residues" evidence="1">
    <location>
        <begin position="13"/>
        <end position="26"/>
    </location>
</feature>
<dbReference type="RefSeq" id="WP_165587616.1">
    <property type="nucleotide sequence ID" value="NZ_JTJC03000001.1"/>
</dbReference>
<feature type="region of interest" description="Disordered" evidence="1">
    <location>
        <begin position="1"/>
        <end position="56"/>
    </location>
</feature>
<comment type="caution">
    <text evidence="2">The sequence shown here is derived from an EMBL/GenBank/DDBJ whole genome shotgun (WGS) entry which is preliminary data.</text>
</comment>
<feature type="compositionally biased region" description="Polar residues" evidence="1">
    <location>
        <begin position="27"/>
        <end position="44"/>
    </location>
</feature>
<proteinExistence type="predicted"/>
<dbReference type="Proteomes" id="UP000031532">
    <property type="component" value="Unassembled WGS sequence"/>
</dbReference>
<evidence type="ECO:0000313" key="3">
    <source>
        <dbReference type="Proteomes" id="UP000031532"/>
    </source>
</evidence>
<organism evidence="2 3">
    <name type="scientific">Scytonema millei VB511283</name>
    <dbReference type="NCBI Taxonomy" id="1245923"/>
    <lineage>
        <taxon>Bacteria</taxon>
        <taxon>Bacillati</taxon>
        <taxon>Cyanobacteriota</taxon>
        <taxon>Cyanophyceae</taxon>
        <taxon>Nostocales</taxon>
        <taxon>Scytonemataceae</taxon>
        <taxon>Scytonema</taxon>
    </lineage>
</organism>
<dbReference type="AlphaFoldDB" id="A0A9X5I3I3"/>
<sequence>MIVIVREQGAGGRESRGAEGAGEEKTTINQLPTTNYQLPVTNFNPALPAPQLVTMA</sequence>
<keyword evidence="3" id="KW-1185">Reference proteome</keyword>